<evidence type="ECO:0000313" key="1">
    <source>
        <dbReference type="EMBL" id="KAH6938981.1"/>
    </source>
</evidence>
<evidence type="ECO:0000313" key="2">
    <source>
        <dbReference type="Proteomes" id="UP000821845"/>
    </source>
</evidence>
<organism evidence="1 2">
    <name type="scientific">Hyalomma asiaticum</name>
    <name type="common">Tick</name>
    <dbReference type="NCBI Taxonomy" id="266040"/>
    <lineage>
        <taxon>Eukaryota</taxon>
        <taxon>Metazoa</taxon>
        <taxon>Ecdysozoa</taxon>
        <taxon>Arthropoda</taxon>
        <taxon>Chelicerata</taxon>
        <taxon>Arachnida</taxon>
        <taxon>Acari</taxon>
        <taxon>Parasitiformes</taxon>
        <taxon>Ixodida</taxon>
        <taxon>Ixodoidea</taxon>
        <taxon>Ixodidae</taxon>
        <taxon>Hyalomminae</taxon>
        <taxon>Hyalomma</taxon>
    </lineage>
</organism>
<protein>
    <submittedName>
        <fullName evidence="1">Uncharacterized protein</fullName>
    </submittedName>
</protein>
<accession>A0ACB7SYB1</accession>
<keyword evidence="2" id="KW-1185">Reference proteome</keyword>
<dbReference type="Proteomes" id="UP000821845">
    <property type="component" value="Chromosome 2"/>
</dbReference>
<reference evidence="1" key="1">
    <citation type="submission" date="2020-05" db="EMBL/GenBank/DDBJ databases">
        <title>Large-scale comparative analyses of tick genomes elucidate their genetic diversity and vector capacities.</title>
        <authorList>
            <person name="Jia N."/>
            <person name="Wang J."/>
            <person name="Shi W."/>
            <person name="Du L."/>
            <person name="Sun Y."/>
            <person name="Zhan W."/>
            <person name="Jiang J."/>
            <person name="Wang Q."/>
            <person name="Zhang B."/>
            <person name="Ji P."/>
            <person name="Sakyi L.B."/>
            <person name="Cui X."/>
            <person name="Yuan T."/>
            <person name="Jiang B."/>
            <person name="Yang W."/>
            <person name="Lam T.T.-Y."/>
            <person name="Chang Q."/>
            <person name="Ding S."/>
            <person name="Wang X."/>
            <person name="Zhu J."/>
            <person name="Ruan X."/>
            <person name="Zhao L."/>
            <person name="Wei J."/>
            <person name="Que T."/>
            <person name="Du C."/>
            <person name="Cheng J."/>
            <person name="Dai P."/>
            <person name="Han X."/>
            <person name="Huang E."/>
            <person name="Gao Y."/>
            <person name="Liu J."/>
            <person name="Shao H."/>
            <person name="Ye R."/>
            <person name="Li L."/>
            <person name="Wei W."/>
            <person name="Wang X."/>
            <person name="Wang C."/>
            <person name="Yang T."/>
            <person name="Huo Q."/>
            <person name="Li W."/>
            <person name="Guo W."/>
            <person name="Chen H."/>
            <person name="Zhou L."/>
            <person name="Ni X."/>
            <person name="Tian J."/>
            <person name="Zhou Y."/>
            <person name="Sheng Y."/>
            <person name="Liu T."/>
            <person name="Pan Y."/>
            <person name="Xia L."/>
            <person name="Li J."/>
            <person name="Zhao F."/>
            <person name="Cao W."/>
        </authorList>
    </citation>
    <scope>NUCLEOTIDE SEQUENCE</scope>
    <source>
        <strain evidence="1">Hyas-2018</strain>
    </source>
</reference>
<gene>
    <name evidence="1" type="ORF">HPB50_015342</name>
</gene>
<dbReference type="EMBL" id="CM023482">
    <property type="protein sequence ID" value="KAH6938981.1"/>
    <property type="molecule type" value="Genomic_DNA"/>
</dbReference>
<comment type="caution">
    <text evidence="1">The sequence shown here is derived from an EMBL/GenBank/DDBJ whole genome shotgun (WGS) entry which is preliminary data.</text>
</comment>
<proteinExistence type="predicted"/>
<sequence length="158" mass="17771">MTDNGAGDPTSRDEASTIAIDVEQRSRGPRPQSSYIGTPERPLSWVRERPIERRQPPEEARFNTSFFDVPTGYTRCQLTPARPRPAAESYQTPDILSRTTTSRHDALLSSTAALHVRRPRLMQAVIHQYAILAVFKGIFHVSLIADTVDQAFQRTRPA</sequence>
<name>A0ACB7SYB1_HYAAI</name>